<evidence type="ECO:0000313" key="2">
    <source>
        <dbReference type="Proteomes" id="UP000714275"/>
    </source>
</evidence>
<sequence>MADIGQEEDFEAARNKGLSVGAKKFFLEDLKREYVLLELLQRQKYPIRVQKIPKSGQGGGRRRRWGRRVVLSKMKRVKDWATI</sequence>
<protein>
    <submittedName>
        <fullName evidence="1">Uncharacterized protein</fullName>
    </submittedName>
</protein>
<dbReference type="Gene3D" id="3.40.50.620">
    <property type="entry name" value="HUPs"/>
    <property type="match status" value="1"/>
</dbReference>
<dbReference type="InterPro" id="IPR014729">
    <property type="entry name" value="Rossmann-like_a/b/a_fold"/>
</dbReference>
<dbReference type="OrthoDB" id="1688907at2759"/>
<reference evidence="1" key="1">
    <citation type="journal article" date="2020" name="New Phytol.">
        <title>Comparative genomics reveals dynamic genome evolution in host specialist ectomycorrhizal fungi.</title>
        <authorList>
            <person name="Lofgren L.A."/>
            <person name="Nguyen N.H."/>
            <person name="Vilgalys R."/>
            <person name="Ruytinx J."/>
            <person name="Liao H.L."/>
            <person name="Branco S."/>
            <person name="Kuo A."/>
            <person name="LaButti K."/>
            <person name="Lipzen A."/>
            <person name="Andreopoulos W."/>
            <person name="Pangilinan J."/>
            <person name="Riley R."/>
            <person name="Hundley H."/>
            <person name="Na H."/>
            <person name="Barry K."/>
            <person name="Grigoriev I.V."/>
            <person name="Stajich J.E."/>
            <person name="Kennedy P.G."/>
        </authorList>
    </citation>
    <scope>NUCLEOTIDE SEQUENCE</scope>
    <source>
        <strain evidence="1">DOB743</strain>
    </source>
</reference>
<name>A0A9P7D307_9AGAM</name>
<comment type="caution">
    <text evidence="1">The sequence shown here is derived from an EMBL/GenBank/DDBJ whole genome shotgun (WGS) entry which is preliminary data.</text>
</comment>
<proteinExistence type="predicted"/>
<organism evidence="1 2">
    <name type="scientific">Suillus placidus</name>
    <dbReference type="NCBI Taxonomy" id="48579"/>
    <lineage>
        <taxon>Eukaryota</taxon>
        <taxon>Fungi</taxon>
        <taxon>Dikarya</taxon>
        <taxon>Basidiomycota</taxon>
        <taxon>Agaricomycotina</taxon>
        <taxon>Agaricomycetes</taxon>
        <taxon>Agaricomycetidae</taxon>
        <taxon>Boletales</taxon>
        <taxon>Suillineae</taxon>
        <taxon>Suillaceae</taxon>
        <taxon>Suillus</taxon>
    </lineage>
</organism>
<evidence type="ECO:0000313" key="1">
    <source>
        <dbReference type="EMBL" id="KAG1776596.1"/>
    </source>
</evidence>
<gene>
    <name evidence="1" type="ORF">EV702DRAFT_324976</name>
</gene>
<accession>A0A9P7D307</accession>
<dbReference type="Proteomes" id="UP000714275">
    <property type="component" value="Unassembled WGS sequence"/>
</dbReference>
<dbReference type="AlphaFoldDB" id="A0A9P7D307"/>
<keyword evidence="2" id="KW-1185">Reference proteome</keyword>
<dbReference type="EMBL" id="JABBWD010000025">
    <property type="protein sequence ID" value="KAG1776596.1"/>
    <property type="molecule type" value="Genomic_DNA"/>
</dbReference>